<feature type="compositionally biased region" description="Basic and acidic residues" evidence="5">
    <location>
        <begin position="391"/>
        <end position="400"/>
    </location>
</feature>
<feature type="transmembrane region" description="Helical" evidence="6">
    <location>
        <begin position="231"/>
        <end position="251"/>
    </location>
</feature>
<evidence type="ECO:0000256" key="1">
    <source>
        <dbReference type="ARBA" id="ARBA00004141"/>
    </source>
</evidence>
<feature type="transmembrane region" description="Helical" evidence="6">
    <location>
        <begin position="257"/>
        <end position="282"/>
    </location>
</feature>
<reference evidence="7" key="1">
    <citation type="journal article" date="2020" name="Microb. Genom.">
        <title>Genetic diversity of clinical and environmental Mucorales isolates obtained from an investigation of mucormycosis cases among solid organ transplant recipients.</title>
        <authorList>
            <person name="Nguyen M.H."/>
            <person name="Kaul D."/>
            <person name="Muto C."/>
            <person name="Cheng S.J."/>
            <person name="Richter R.A."/>
            <person name="Bruno V.M."/>
            <person name="Liu G."/>
            <person name="Beyhan S."/>
            <person name="Sundermann A.J."/>
            <person name="Mounaud S."/>
            <person name="Pasculle A.W."/>
            <person name="Nierman W.C."/>
            <person name="Driscoll E."/>
            <person name="Cumbie R."/>
            <person name="Clancy C.J."/>
            <person name="Dupont C.L."/>
        </authorList>
    </citation>
    <scope>NUCLEOTIDE SEQUENCE</scope>
    <source>
        <strain evidence="7">GL11</strain>
    </source>
</reference>
<sequence length="400" mass="44136">MDEPNYQLQMQSQQIEGLSPLAVGDQKLNRHLGYFSGTMINVSQIIGTGIFSNSSYILANCGSGGMMMILWWVGAIFAITGFPRSGGEQEYLAYQYRRPRELISFVFVIIVGMFGKGSGLAQGASVFGSNVIYAIGGADYINDWAARGFAAYLAVLSKDVIVNSNATVAANLFNTALGGVFGSRVLPVLIGLSSFGSVGSIFFTGSRIILEAARKGYLPYDRFFAKSHPKLQTPVNSLLLLFTISLIFLLAPPPGAVFEFVLAFAGYGDYFFSVMSVIGLLIMRRTHPNIKRPIKTSIVASIIFIMMCIYNLVFIFVPPTSSSASYPYWLPYLMTIIVALLSVGIWYYKVEYKDALSKSYNAEIRENGKQELFEDIYDNDEKESSDLSVEEISKEIDMSK</sequence>
<dbReference type="Pfam" id="PF13520">
    <property type="entry name" value="AA_permease_2"/>
    <property type="match status" value="1"/>
</dbReference>
<feature type="transmembrane region" description="Helical" evidence="6">
    <location>
        <begin position="185"/>
        <end position="210"/>
    </location>
</feature>
<keyword evidence="2 6" id="KW-0812">Transmembrane</keyword>
<feature type="transmembrane region" description="Helical" evidence="6">
    <location>
        <begin position="32"/>
        <end position="51"/>
    </location>
</feature>
<dbReference type="PIRSF" id="PIRSF006060">
    <property type="entry name" value="AA_transporter"/>
    <property type="match status" value="1"/>
</dbReference>
<dbReference type="PANTHER" id="PTHR11785:SF353">
    <property type="entry name" value="METHIONINE TRANSPORTER (EUROFUNG)"/>
    <property type="match status" value="1"/>
</dbReference>
<evidence type="ECO:0000256" key="3">
    <source>
        <dbReference type="ARBA" id="ARBA00022989"/>
    </source>
</evidence>
<proteinExistence type="predicted"/>
<feature type="transmembrane region" description="Helical" evidence="6">
    <location>
        <begin position="294"/>
        <end position="317"/>
    </location>
</feature>
<protein>
    <submittedName>
        <fullName evidence="7">Uncharacterized protein</fullName>
    </submittedName>
</protein>
<dbReference type="Proteomes" id="UP000716291">
    <property type="component" value="Unassembled WGS sequence"/>
</dbReference>
<evidence type="ECO:0000256" key="2">
    <source>
        <dbReference type="ARBA" id="ARBA00022692"/>
    </source>
</evidence>
<name>A0A9P7BXA0_RHIOR</name>
<dbReference type="InterPro" id="IPR050598">
    <property type="entry name" value="AminoAcid_Transporter"/>
</dbReference>
<comment type="subcellular location">
    <subcellularLocation>
        <location evidence="1">Membrane</location>
        <topology evidence="1">Multi-pass membrane protein</topology>
    </subcellularLocation>
</comment>
<dbReference type="GO" id="GO:0016020">
    <property type="term" value="C:membrane"/>
    <property type="evidence" value="ECO:0007669"/>
    <property type="project" value="UniProtKB-SubCell"/>
</dbReference>
<feature type="transmembrane region" description="Helical" evidence="6">
    <location>
        <begin position="57"/>
        <end position="82"/>
    </location>
</feature>
<feature type="transmembrane region" description="Helical" evidence="6">
    <location>
        <begin position="102"/>
        <end position="121"/>
    </location>
</feature>
<dbReference type="EMBL" id="JAANQT010000026">
    <property type="protein sequence ID" value="KAG1315726.1"/>
    <property type="molecule type" value="Genomic_DNA"/>
</dbReference>
<keyword evidence="3 6" id="KW-1133">Transmembrane helix</keyword>
<dbReference type="InterPro" id="IPR002293">
    <property type="entry name" value="AA/rel_permease1"/>
</dbReference>
<evidence type="ECO:0000256" key="4">
    <source>
        <dbReference type="ARBA" id="ARBA00023136"/>
    </source>
</evidence>
<dbReference type="OrthoDB" id="5982228at2759"/>
<dbReference type="Gene3D" id="1.20.1740.10">
    <property type="entry name" value="Amino acid/polyamine transporter I"/>
    <property type="match status" value="1"/>
</dbReference>
<dbReference type="GO" id="GO:0015179">
    <property type="term" value="F:L-amino acid transmembrane transporter activity"/>
    <property type="evidence" value="ECO:0007669"/>
    <property type="project" value="TreeGrafter"/>
</dbReference>
<evidence type="ECO:0000256" key="6">
    <source>
        <dbReference type="SAM" id="Phobius"/>
    </source>
</evidence>
<comment type="caution">
    <text evidence="7">The sequence shown here is derived from an EMBL/GenBank/DDBJ whole genome shotgun (WGS) entry which is preliminary data.</text>
</comment>
<gene>
    <name evidence="7" type="ORF">G6F64_000443</name>
</gene>
<evidence type="ECO:0000313" key="7">
    <source>
        <dbReference type="EMBL" id="KAG1315726.1"/>
    </source>
</evidence>
<evidence type="ECO:0000313" key="8">
    <source>
        <dbReference type="Proteomes" id="UP000716291"/>
    </source>
</evidence>
<keyword evidence="8" id="KW-1185">Reference proteome</keyword>
<dbReference type="PANTHER" id="PTHR11785">
    <property type="entry name" value="AMINO ACID TRANSPORTER"/>
    <property type="match status" value="1"/>
</dbReference>
<feature type="transmembrane region" description="Helical" evidence="6">
    <location>
        <begin position="329"/>
        <end position="348"/>
    </location>
</feature>
<accession>A0A9P7BXA0</accession>
<organism evidence="7 8">
    <name type="scientific">Rhizopus oryzae</name>
    <name type="common">Mucormycosis agent</name>
    <name type="synonym">Rhizopus arrhizus var. delemar</name>
    <dbReference type="NCBI Taxonomy" id="64495"/>
    <lineage>
        <taxon>Eukaryota</taxon>
        <taxon>Fungi</taxon>
        <taxon>Fungi incertae sedis</taxon>
        <taxon>Mucoromycota</taxon>
        <taxon>Mucoromycotina</taxon>
        <taxon>Mucoromycetes</taxon>
        <taxon>Mucorales</taxon>
        <taxon>Mucorineae</taxon>
        <taxon>Rhizopodaceae</taxon>
        <taxon>Rhizopus</taxon>
    </lineage>
</organism>
<keyword evidence="4 6" id="KW-0472">Membrane</keyword>
<dbReference type="AlphaFoldDB" id="A0A9P7BXA0"/>
<feature type="region of interest" description="Disordered" evidence="5">
    <location>
        <begin position="379"/>
        <end position="400"/>
    </location>
</feature>
<evidence type="ECO:0000256" key="5">
    <source>
        <dbReference type="SAM" id="MobiDB-lite"/>
    </source>
</evidence>